<reference evidence="1" key="1">
    <citation type="submission" date="2014-12" db="EMBL/GenBank/DDBJ databases">
        <title>Insight into the proteome of Arion vulgaris.</title>
        <authorList>
            <person name="Aradska J."/>
            <person name="Bulat T."/>
            <person name="Smidak R."/>
            <person name="Sarate P."/>
            <person name="Gangsoo J."/>
            <person name="Sialana F."/>
            <person name="Bilban M."/>
            <person name="Lubec G."/>
        </authorList>
    </citation>
    <scope>NUCLEOTIDE SEQUENCE</scope>
    <source>
        <tissue evidence="1">Skin</tissue>
    </source>
</reference>
<feature type="non-terminal residue" evidence="1">
    <location>
        <position position="1"/>
    </location>
</feature>
<feature type="non-terminal residue" evidence="1">
    <location>
        <position position="75"/>
    </location>
</feature>
<dbReference type="AlphaFoldDB" id="A0A0B6Y6M3"/>
<organism evidence="1">
    <name type="scientific">Arion vulgaris</name>
    <dbReference type="NCBI Taxonomy" id="1028688"/>
    <lineage>
        <taxon>Eukaryota</taxon>
        <taxon>Metazoa</taxon>
        <taxon>Spiralia</taxon>
        <taxon>Lophotrochozoa</taxon>
        <taxon>Mollusca</taxon>
        <taxon>Gastropoda</taxon>
        <taxon>Heterobranchia</taxon>
        <taxon>Euthyneura</taxon>
        <taxon>Panpulmonata</taxon>
        <taxon>Eupulmonata</taxon>
        <taxon>Stylommatophora</taxon>
        <taxon>Helicina</taxon>
        <taxon>Arionoidea</taxon>
        <taxon>Arionidae</taxon>
        <taxon>Arion</taxon>
    </lineage>
</organism>
<accession>A0A0B6Y6M3</accession>
<name>A0A0B6Y6M3_9EUPU</name>
<sequence>NDRFTGRNSKVTESSRSQSCFDLSSIDEERRLPDARGTRLRDEDKRFSYAGAGDVSLTQGSLDPFYNSRGLIREK</sequence>
<gene>
    <name evidence="1" type="primary">ORF14327</name>
</gene>
<proteinExistence type="predicted"/>
<evidence type="ECO:0000313" key="1">
    <source>
        <dbReference type="EMBL" id="CEK51763.1"/>
    </source>
</evidence>
<dbReference type="EMBL" id="HACG01004898">
    <property type="protein sequence ID" value="CEK51763.1"/>
    <property type="molecule type" value="Transcribed_RNA"/>
</dbReference>
<protein>
    <submittedName>
        <fullName evidence="1">Uncharacterized protein</fullName>
    </submittedName>
</protein>